<evidence type="ECO:0000313" key="5">
    <source>
        <dbReference type="Proteomes" id="UP000011750"/>
    </source>
</evidence>
<dbReference type="SMR" id="M4EHX9"/>
<organism evidence="4 5">
    <name type="scientific">Brassica campestris</name>
    <name type="common">Field mustard</name>
    <dbReference type="NCBI Taxonomy" id="3711"/>
    <lineage>
        <taxon>Eukaryota</taxon>
        <taxon>Viridiplantae</taxon>
        <taxon>Streptophyta</taxon>
        <taxon>Embryophyta</taxon>
        <taxon>Tracheophyta</taxon>
        <taxon>Spermatophyta</taxon>
        <taxon>Magnoliopsida</taxon>
        <taxon>eudicotyledons</taxon>
        <taxon>Gunneridae</taxon>
        <taxon>Pentapetalae</taxon>
        <taxon>rosids</taxon>
        <taxon>malvids</taxon>
        <taxon>Brassicales</taxon>
        <taxon>Brassicaceae</taxon>
        <taxon>Brassiceae</taxon>
        <taxon>Brassica</taxon>
    </lineage>
</organism>
<accession>M4EHX9</accession>
<dbReference type="PANTHER" id="PTHR12346:SF0">
    <property type="entry name" value="SIN3A, ISOFORM G"/>
    <property type="match status" value="1"/>
</dbReference>
<dbReference type="PANTHER" id="PTHR12346">
    <property type="entry name" value="SIN3B-RELATED"/>
    <property type="match status" value="1"/>
</dbReference>
<proteinExistence type="predicted"/>
<dbReference type="HOGENOM" id="CLU_2213625_0_0_1"/>
<dbReference type="Gramene" id="Bra028394.1">
    <property type="protein sequence ID" value="Bra028394.1-P"/>
    <property type="gene ID" value="Bra028394"/>
</dbReference>
<dbReference type="GO" id="GO:0005634">
    <property type="term" value="C:nucleus"/>
    <property type="evidence" value="ECO:0007669"/>
    <property type="project" value="UniProtKB-SubCell"/>
</dbReference>
<evidence type="ECO:0000256" key="3">
    <source>
        <dbReference type="ARBA" id="ARBA00023242"/>
    </source>
</evidence>
<evidence type="ECO:0000256" key="1">
    <source>
        <dbReference type="ARBA" id="ARBA00004123"/>
    </source>
</evidence>
<dbReference type="SUPFAM" id="SSF47762">
    <property type="entry name" value="PAH2 domain"/>
    <property type="match status" value="1"/>
</dbReference>
<comment type="subcellular location">
    <subcellularLocation>
        <location evidence="1">Nucleus</location>
    </subcellularLocation>
</comment>
<keyword evidence="3" id="KW-0539">Nucleus</keyword>
<reference evidence="4 5" key="1">
    <citation type="journal article" date="2011" name="Nat. Genet.">
        <title>The genome of the mesopolyploid crop species Brassica rapa.</title>
        <authorList>
            <consortium name="Brassica rapa Genome Sequencing Project Consortium"/>
            <person name="Wang X."/>
            <person name="Wang H."/>
            <person name="Wang J."/>
            <person name="Sun R."/>
            <person name="Wu J."/>
            <person name="Liu S."/>
            <person name="Bai Y."/>
            <person name="Mun J.H."/>
            <person name="Bancroft I."/>
            <person name="Cheng F."/>
            <person name="Huang S."/>
            <person name="Li X."/>
            <person name="Hua W."/>
            <person name="Wang J."/>
            <person name="Wang X."/>
            <person name="Freeling M."/>
            <person name="Pires J.C."/>
            <person name="Paterson A.H."/>
            <person name="Chalhoub B."/>
            <person name="Wang B."/>
            <person name="Hayward A."/>
            <person name="Sharpe A.G."/>
            <person name="Park B.S."/>
            <person name="Weisshaar B."/>
            <person name="Liu B."/>
            <person name="Li B."/>
            <person name="Liu B."/>
            <person name="Tong C."/>
            <person name="Song C."/>
            <person name="Duran C."/>
            <person name="Peng C."/>
            <person name="Geng C."/>
            <person name="Koh C."/>
            <person name="Lin C."/>
            <person name="Edwards D."/>
            <person name="Mu D."/>
            <person name="Shen D."/>
            <person name="Soumpourou E."/>
            <person name="Li F."/>
            <person name="Fraser F."/>
            <person name="Conant G."/>
            <person name="Lassalle G."/>
            <person name="King G.J."/>
            <person name="Bonnema G."/>
            <person name="Tang H."/>
            <person name="Wang H."/>
            <person name="Belcram H."/>
            <person name="Zhou H."/>
            <person name="Hirakawa H."/>
            <person name="Abe H."/>
            <person name="Guo H."/>
            <person name="Wang H."/>
            <person name="Jin H."/>
            <person name="Parkin I.A."/>
            <person name="Batley J."/>
            <person name="Kim J.S."/>
            <person name="Just J."/>
            <person name="Li J."/>
            <person name="Xu J."/>
            <person name="Deng J."/>
            <person name="Kim J.A."/>
            <person name="Li J."/>
            <person name="Yu J."/>
            <person name="Meng J."/>
            <person name="Wang J."/>
            <person name="Min J."/>
            <person name="Poulain J."/>
            <person name="Wang J."/>
            <person name="Hatakeyama K."/>
            <person name="Wu K."/>
            <person name="Wang L."/>
            <person name="Fang L."/>
            <person name="Trick M."/>
            <person name="Links M.G."/>
            <person name="Zhao M."/>
            <person name="Jin M."/>
            <person name="Ramchiary N."/>
            <person name="Drou N."/>
            <person name="Berkman P.J."/>
            <person name="Cai Q."/>
            <person name="Huang Q."/>
            <person name="Li R."/>
            <person name="Tabata S."/>
            <person name="Cheng S."/>
            <person name="Zhang S."/>
            <person name="Zhang S."/>
            <person name="Huang S."/>
            <person name="Sato S."/>
            <person name="Sun S."/>
            <person name="Kwon S.J."/>
            <person name="Choi S.R."/>
            <person name="Lee T.H."/>
            <person name="Fan W."/>
            <person name="Zhao X."/>
            <person name="Tan X."/>
            <person name="Xu X."/>
            <person name="Wang Y."/>
            <person name="Qiu Y."/>
            <person name="Yin Y."/>
            <person name="Li Y."/>
            <person name="Du Y."/>
            <person name="Liao Y."/>
            <person name="Lim Y."/>
            <person name="Narusaka Y."/>
            <person name="Wang Y."/>
            <person name="Wang Z."/>
            <person name="Li Z."/>
            <person name="Wang Z."/>
            <person name="Xiong Z."/>
            <person name="Zhang Z."/>
        </authorList>
    </citation>
    <scope>NUCLEOTIDE SEQUENCE [LARGE SCALE GENOMIC DNA]</scope>
    <source>
        <strain evidence="4 5">cv. Chiifu-401-42</strain>
    </source>
</reference>
<dbReference type="OMA" id="TLEYQLV"/>
<dbReference type="GO" id="GO:0003714">
    <property type="term" value="F:transcription corepressor activity"/>
    <property type="evidence" value="ECO:0007669"/>
    <property type="project" value="InterPro"/>
</dbReference>
<sequence>MYAPPFVSTPESHINAVVQRLKSIVADGRGFISKTKTLEYQLVDILRVKQLFKGNRELILGFNTFLPNGFEITLLSEEDDQPSSKKPVQFEEAISFVNTPRLISHQD</sequence>
<dbReference type="Proteomes" id="UP000011750">
    <property type="component" value="Chromosome A02"/>
</dbReference>
<dbReference type="InterPro" id="IPR036600">
    <property type="entry name" value="PAH_sf"/>
</dbReference>
<dbReference type="AlphaFoldDB" id="M4EHX9"/>
<reference evidence="4 5" key="2">
    <citation type="journal article" date="2018" name="Hortic Res">
        <title>Improved Brassica rapa reference genome by single-molecule sequencing and chromosome conformation capture technologies.</title>
        <authorList>
            <person name="Zhang L."/>
            <person name="Cai X."/>
            <person name="Wu J."/>
            <person name="Liu M."/>
            <person name="Grob S."/>
            <person name="Cheng F."/>
            <person name="Liang J."/>
            <person name="Cai C."/>
            <person name="Liu Z."/>
            <person name="Liu B."/>
            <person name="Wang F."/>
            <person name="Li S."/>
            <person name="Liu F."/>
            <person name="Li X."/>
            <person name="Cheng L."/>
            <person name="Yang W."/>
            <person name="Li M.H."/>
            <person name="Grossniklaus U."/>
            <person name="Zheng H."/>
            <person name="Wang X."/>
        </authorList>
    </citation>
    <scope>NUCLEOTIDE SEQUENCE [LARGE SCALE GENOMIC DNA]</scope>
    <source>
        <strain evidence="4 5">cv. Chiifu-401-42</strain>
    </source>
</reference>
<reference evidence="4" key="3">
    <citation type="submission" date="2023-03" db="UniProtKB">
        <authorList>
            <consortium name="EnsemblPlants"/>
        </authorList>
    </citation>
    <scope>IDENTIFICATION</scope>
    <source>
        <strain evidence="4">cv. Chiifu-401-42</strain>
    </source>
</reference>
<evidence type="ECO:0000256" key="2">
    <source>
        <dbReference type="ARBA" id="ARBA00022491"/>
    </source>
</evidence>
<dbReference type="Gene3D" id="1.20.1160.11">
    <property type="entry name" value="Paired amphipathic helix"/>
    <property type="match status" value="1"/>
</dbReference>
<protein>
    <submittedName>
        <fullName evidence="4">Uncharacterized protein</fullName>
    </submittedName>
</protein>
<dbReference type="Pfam" id="PF02671">
    <property type="entry name" value="PAH"/>
    <property type="match status" value="1"/>
</dbReference>
<dbReference type="eggNOG" id="KOG4204">
    <property type="taxonomic scope" value="Eukaryota"/>
</dbReference>
<evidence type="ECO:0000313" key="4">
    <source>
        <dbReference type="EnsemblPlants" id="Bra028394.1-P"/>
    </source>
</evidence>
<dbReference type="STRING" id="51351.M4EHX9"/>
<dbReference type="InParanoid" id="M4EHX9"/>
<keyword evidence="2" id="KW-0678">Repressor</keyword>
<dbReference type="InterPro" id="IPR039774">
    <property type="entry name" value="Sin3-like"/>
</dbReference>
<name>M4EHX9_BRACM</name>
<keyword evidence="5" id="KW-1185">Reference proteome</keyword>
<dbReference type="InterPro" id="IPR003822">
    <property type="entry name" value="PAH"/>
</dbReference>
<dbReference type="EnsemblPlants" id="Bra028394.1">
    <property type="protein sequence ID" value="Bra028394.1-P"/>
    <property type="gene ID" value="Bra028394"/>
</dbReference>